<evidence type="ECO:0000313" key="4">
    <source>
        <dbReference type="Proteomes" id="UP000824238"/>
    </source>
</evidence>
<comment type="caution">
    <text evidence="3">The sequence shown here is derived from an EMBL/GenBank/DDBJ whole genome shotgun (WGS) entry which is preliminary data.</text>
</comment>
<dbReference type="EMBL" id="DVHH01000239">
    <property type="protein sequence ID" value="HIR55900.1"/>
    <property type="molecule type" value="Genomic_DNA"/>
</dbReference>
<reference evidence="3" key="2">
    <citation type="journal article" date="2021" name="PeerJ">
        <title>Extensive microbial diversity within the chicken gut microbiome revealed by metagenomics and culture.</title>
        <authorList>
            <person name="Gilroy R."/>
            <person name="Ravi A."/>
            <person name="Getino M."/>
            <person name="Pursley I."/>
            <person name="Horton D.L."/>
            <person name="Alikhan N.F."/>
            <person name="Baker D."/>
            <person name="Gharbi K."/>
            <person name="Hall N."/>
            <person name="Watson M."/>
            <person name="Adriaenssens E.M."/>
            <person name="Foster-Nyarko E."/>
            <person name="Jarju S."/>
            <person name="Secka A."/>
            <person name="Antonio M."/>
            <person name="Oren A."/>
            <person name="Chaudhuri R.R."/>
            <person name="La Ragione R."/>
            <person name="Hildebrand F."/>
            <person name="Pallen M.J."/>
        </authorList>
    </citation>
    <scope>NUCLEOTIDE SEQUENCE</scope>
    <source>
        <strain evidence="3">ChiGjej3B3-7149</strain>
    </source>
</reference>
<protein>
    <submittedName>
        <fullName evidence="3">DUF4358 domain-containing protein</fullName>
    </submittedName>
</protein>
<proteinExistence type="predicted"/>
<evidence type="ECO:0000256" key="1">
    <source>
        <dbReference type="SAM" id="MobiDB-lite"/>
    </source>
</evidence>
<organism evidence="3 4">
    <name type="scientific">Candidatus Scatomorpha intestinigallinarum</name>
    <dbReference type="NCBI Taxonomy" id="2840923"/>
    <lineage>
        <taxon>Bacteria</taxon>
        <taxon>Bacillati</taxon>
        <taxon>Bacillota</taxon>
        <taxon>Clostridia</taxon>
        <taxon>Eubacteriales</taxon>
        <taxon>Candidatus Scatomorpha</taxon>
    </lineage>
</organism>
<accession>A0A9D1J087</accession>
<reference evidence="3" key="1">
    <citation type="submission" date="2020-10" db="EMBL/GenBank/DDBJ databases">
        <authorList>
            <person name="Gilroy R."/>
        </authorList>
    </citation>
    <scope>NUCLEOTIDE SEQUENCE</scope>
    <source>
        <strain evidence="3">ChiGjej3B3-7149</strain>
    </source>
</reference>
<evidence type="ECO:0000313" key="3">
    <source>
        <dbReference type="EMBL" id="HIR55900.1"/>
    </source>
</evidence>
<dbReference type="InterPro" id="IPR025648">
    <property type="entry name" value="DUF4358"/>
</dbReference>
<dbReference type="Pfam" id="PF14270">
    <property type="entry name" value="DUF4358"/>
    <property type="match status" value="1"/>
</dbReference>
<feature type="chain" id="PRO_5039256988" evidence="2">
    <location>
        <begin position="20"/>
        <end position="203"/>
    </location>
</feature>
<feature type="region of interest" description="Disordered" evidence="1">
    <location>
        <begin position="23"/>
        <end position="74"/>
    </location>
</feature>
<evidence type="ECO:0000256" key="2">
    <source>
        <dbReference type="SAM" id="SignalP"/>
    </source>
</evidence>
<dbReference type="Proteomes" id="UP000824238">
    <property type="component" value="Unassembled WGS sequence"/>
</dbReference>
<dbReference type="AlphaFoldDB" id="A0A9D1J087"/>
<feature type="compositionally biased region" description="Acidic residues" evidence="1">
    <location>
        <begin position="42"/>
        <end position="66"/>
    </location>
</feature>
<feature type="signal peptide" evidence="2">
    <location>
        <begin position="1"/>
        <end position="19"/>
    </location>
</feature>
<gene>
    <name evidence="3" type="ORF">IAD36_09935</name>
</gene>
<sequence length="203" mass="21750">MKKYIAAFLCIAMCLALMSACGTETKPEESTEPITSEQPSEAPEDSAEPENPEDSAEPEEPEDSSEPETSSPLADAITSARGDEENEAYPVQSDKDAIESMYYDVLGFTADDVTELAMSVSLINVKAYGIVIAKPAEGCEETVKAGLQGFIDTQCANFETYLADQYEIAKNAKLETLDDGTIIMVMCENADAVYEAIVAALAA</sequence>
<dbReference type="PROSITE" id="PS51257">
    <property type="entry name" value="PROKAR_LIPOPROTEIN"/>
    <property type="match status" value="1"/>
</dbReference>
<name>A0A9D1J087_9FIRM</name>
<keyword evidence="2" id="KW-0732">Signal</keyword>